<keyword evidence="2" id="KW-1133">Transmembrane helix</keyword>
<dbReference type="Proteomes" id="UP001139353">
    <property type="component" value="Unassembled WGS sequence"/>
</dbReference>
<gene>
    <name evidence="3" type="ORF">LPC04_17825</name>
</gene>
<evidence type="ECO:0000313" key="4">
    <source>
        <dbReference type="Proteomes" id="UP001139353"/>
    </source>
</evidence>
<feature type="transmembrane region" description="Helical" evidence="2">
    <location>
        <begin position="327"/>
        <end position="346"/>
    </location>
</feature>
<feature type="region of interest" description="Disordered" evidence="1">
    <location>
        <begin position="359"/>
        <end position="392"/>
    </location>
</feature>
<reference evidence="3" key="1">
    <citation type="submission" date="2021-11" db="EMBL/GenBank/DDBJ databases">
        <title>BS-T2-15 a new species belonging to the Comamonadaceae family isolated from the soil of a French oak forest.</title>
        <authorList>
            <person name="Mieszkin S."/>
            <person name="Alain K."/>
        </authorList>
    </citation>
    <scope>NUCLEOTIDE SEQUENCE</scope>
    <source>
        <strain evidence="3">BS-T2-15</strain>
    </source>
</reference>
<evidence type="ECO:0000256" key="1">
    <source>
        <dbReference type="SAM" id="MobiDB-lite"/>
    </source>
</evidence>
<dbReference type="RefSeq" id="WP_275683609.1">
    <property type="nucleotide sequence ID" value="NZ_JAJLJH010000005.1"/>
</dbReference>
<keyword evidence="2" id="KW-0812">Transmembrane</keyword>
<keyword evidence="2" id="KW-0472">Membrane</keyword>
<evidence type="ECO:0000256" key="2">
    <source>
        <dbReference type="SAM" id="Phobius"/>
    </source>
</evidence>
<protein>
    <submittedName>
        <fullName evidence="3">Uncharacterized protein</fullName>
    </submittedName>
</protein>
<feature type="transmembrane region" description="Helical" evidence="2">
    <location>
        <begin position="6"/>
        <end position="27"/>
    </location>
</feature>
<sequence>MFNSETLEVAIGMVFLFLLMSLVCTAIKEWIEGLLKWRAMDLERAMRTLLDDDTGETSRLLYHHPIIFSLFQGVYQVDKLRKSGFNMWSGADKHMPLSARRNLPSYIPTGHFATALIDQIARRPPPKNTPTAAAPEAGKPGKLAKLDIDLLRQGALGYSAHLRDIILSAIDYADGDLARVRKAIEQWFDGAMDRASGWYKRRTQALLFIIGVVAAVVLNVDSLHILHRLTTDKTLRESVVHRSEAARAPAPAVAASAAVPTIDLTALKETRAELEAVALPIGWEHDDRDAWYSVAPTQFCAASTVDNDQVTRRCDAGHSPFYSWLRIGLGWLVTAMAIMLGAPFWFDVLNKIMIIRSTVKPHEKSPEEPSQDGGTPPASAPSPAPQPDAAAT</sequence>
<proteinExistence type="predicted"/>
<name>A0A9X1YKF4_9BURK</name>
<feature type="transmembrane region" description="Helical" evidence="2">
    <location>
        <begin position="205"/>
        <end position="226"/>
    </location>
</feature>
<comment type="caution">
    <text evidence="3">The sequence shown here is derived from an EMBL/GenBank/DDBJ whole genome shotgun (WGS) entry which is preliminary data.</text>
</comment>
<dbReference type="EMBL" id="JAJLJH010000005">
    <property type="protein sequence ID" value="MCK9687566.1"/>
    <property type="molecule type" value="Genomic_DNA"/>
</dbReference>
<evidence type="ECO:0000313" key="3">
    <source>
        <dbReference type="EMBL" id="MCK9687566.1"/>
    </source>
</evidence>
<accession>A0A9X1YKF4</accession>
<organism evidence="3 4">
    <name type="scientific">Scleromatobacter humisilvae</name>
    <dbReference type="NCBI Taxonomy" id="2897159"/>
    <lineage>
        <taxon>Bacteria</taxon>
        <taxon>Pseudomonadati</taxon>
        <taxon>Pseudomonadota</taxon>
        <taxon>Betaproteobacteria</taxon>
        <taxon>Burkholderiales</taxon>
        <taxon>Sphaerotilaceae</taxon>
        <taxon>Scleromatobacter</taxon>
    </lineage>
</organism>
<keyword evidence="4" id="KW-1185">Reference proteome</keyword>
<dbReference type="AlphaFoldDB" id="A0A9X1YKF4"/>